<proteinExistence type="predicted"/>
<gene>
    <name evidence="1" type="ORF">g.56035</name>
</gene>
<reference evidence="1" key="1">
    <citation type="submission" date="2015-11" db="EMBL/GenBank/DDBJ databases">
        <title>De novo transcriptome assembly of four potential Pierce s Disease insect vectors from Arizona vineyards.</title>
        <authorList>
            <person name="Tassone E.E."/>
        </authorList>
    </citation>
    <scope>NUCLEOTIDE SEQUENCE</scope>
</reference>
<name>A0A1B6ICM4_9HEMI</name>
<dbReference type="EMBL" id="GECU01023030">
    <property type="protein sequence ID" value="JAS84676.1"/>
    <property type="molecule type" value="Transcribed_RNA"/>
</dbReference>
<sequence>DTSNSTTGCQQYRTESLDWFFQPSTKALSLSTLDLALKDKAVTLESILDKFNDEYRLINMSILNMAKIKILEGEGQIVQANKICQEVLKKLSGFTPSRSVTSTIVLALKHWYTVISGKLSDVSGTSE</sequence>
<protein>
    <submittedName>
        <fullName evidence="1">Uncharacterized protein</fullName>
    </submittedName>
</protein>
<accession>A0A1B6ICM4</accession>
<organism evidence="1">
    <name type="scientific">Homalodisca liturata</name>
    <dbReference type="NCBI Taxonomy" id="320908"/>
    <lineage>
        <taxon>Eukaryota</taxon>
        <taxon>Metazoa</taxon>
        <taxon>Ecdysozoa</taxon>
        <taxon>Arthropoda</taxon>
        <taxon>Hexapoda</taxon>
        <taxon>Insecta</taxon>
        <taxon>Pterygota</taxon>
        <taxon>Neoptera</taxon>
        <taxon>Paraneoptera</taxon>
        <taxon>Hemiptera</taxon>
        <taxon>Auchenorrhyncha</taxon>
        <taxon>Membracoidea</taxon>
        <taxon>Cicadellidae</taxon>
        <taxon>Cicadellinae</taxon>
        <taxon>Proconiini</taxon>
        <taxon>Homalodisca</taxon>
    </lineage>
</organism>
<feature type="non-terminal residue" evidence="1">
    <location>
        <position position="1"/>
    </location>
</feature>
<feature type="non-terminal residue" evidence="1">
    <location>
        <position position="127"/>
    </location>
</feature>
<dbReference type="AlphaFoldDB" id="A0A1B6ICM4"/>
<evidence type="ECO:0000313" key="1">
    <source>
        <dbReference type="EMBL" id="JAS84676.1"/>
    </source>
</evidence>